<dbReference type="AlphaFoldDB" id="A0A0W8FU20"/>
<dbReference type="SUPFAM" id="SSF51905">
    <property type="entry name" value="FAD/NAD(P)-binding domain"/>
    <property type="match status" value="1"/>
</dbReference>
<sequence length="566" mass="60882">MADRKRIIVIGGSASGPKAAAKARRIDNDAEVIILQKEADLSMASCGYPYYVGGFFNDRNALLCTPAGIVRNPMFYLNAKDIEAKVNTEVTNIDAKNRSVSFKNTVSGETGTLTYDKLVIATGAVPRMPPVPGTDLDGITTLQSMKDADFLRKVRDEGKIKKAVVIGGGLIGIETCEALQLAGIEITVIELLPQLLTFLDLELAKLVENHVRSKGANVITENGIAAFLGENGKLTAVKLQNGTELLCELAVVAIGVRPNVKLAKEAGLKIGELGGVDVNEYMQTSDPDIYAVGDCVETLNRITGKKVHAPYGDLANLQGRVAGENAASTNCVTFPGTIQTGICKVFDYGAGSTGLSETAARRLGYSDIITVINASPDKPGFMEGKLLVTKLIADSKTGRVLGAQCIGPGNVSKQIAQWAMAIQGKMTVEDLINADLPYAPPFSLAIDHFIATAHIMQNKMKGRMKGISCREVHDKIQAGEKPFLIDTRGPEEFEEMRLGIGETLIPLGALRKRLKELPEDKSKEIICFCKISLRGYEAALALEGNGWKNVKVMEGGIMAWPYPREK</sequence>
<dbReference type="InterPro" id="IPR050260">
    <property type="entry name" value="FAD-bd_OxRdtase"/>
</dbReference>
<name>A0A0W8FU20_9ZZZZ</name>
<feature type="domain" description="Rhodanese" evidence="7">
    <location>
        <begin position="478"/>
        <end position="566"/>
    </location>
</feature>
<dbReference type="InterPro" id="IPR001763">
    <property type="entry name" value="Rhodanese-like_dom"/>
</dbReference>
<dbReference type="Gene3D" id="3.50.50.60">
    <property type="entry name" value="FAD/NAD(P)-binding domain"/>
    <property type="match status" value="2"/>
</dbReference>
<organism evidence="8">
    <name type="scientific">hydrocarbon metagenome</name>
    <dbReference type="NCBI Taxonomy" id="938273"/>
    <lineage>
        <taxon>unclassified sequences</taxon>
        <taxon>metagenomes</taxon>
        <taxon>ecological metagenomes</taxon>
    </lineage>
</organism>
<keyword evidence="4" id="KW-0274">FAD</keyword>
<evidence type="ECO:0000256" key="5">
    <source>
        <dbReference type="ARBA" id="ARBA00023002"/>
    </source>
</evidence>
<dbReference type="PROSITE" id="PS50206">
    <property type="entry name" value="RHODANESE_3"/>
    <property type="match status" value="1"/>
</dbReference>
<keyword evidence="6" id="KW-0676">Redox-active center</keyword>
<dbReference type="Pfam" id="PF07992">
    <property type="entry name" value="Pyr_redox_2"/>
    <property type="match status" value="1"/>
</dbReference>
<dbReference type="GO" id="GO:0016491">
    <property type="term" value="F:oxidoreductase activity"/>
    <property type="evidence" value="ECO:0007669"/>
    <property type="project" value="UniProtKB-KW"/>
</dbReference>
<proteinExistence type="inferred from homology"/>
<evidence type="ECO:0000256" key="3">
    <source>
        <dbReference type="ARBA" id="ARBA00022630"/>
    </source>
</evidence>
<dbReference type="Pfam" id="PF00581">
    <property type="entry name" value="Rhodanese"/>
    <property type="match status" value="1"/>
</dbReference>
<keyword evidence="3" id="KW-0285">Flavoprotein</keyword>
<comment type="similarity">
    <text evidence="2">Belongs to the class-III pyridine nucleotide-disulfide oxidoreductase family.</text>
</comment>
<dbReference type="InterPro" id="IPR016156">
    <property type="entry name" value="FAD/NAD-linked_Rdtase_dimer_sf"/>
</dbReference>
<dbReference type="PANTHER" id="PTHR43429">
    <property type="entry name" value="PYRIDINE NUCLEOTIDE-DISULFIDE OXIDOREDUCTASE DOMAIN-CONTAINING"/>
    <property type="match status" value="1"/>
</dbReference>
<protein>
    <submittedName>
        <fullName evidence="8">Nadh dehydrogenase</fullName>
        <ecNumber evidence="8">1.6.99.3</ecNumber>
    </submittedName>
</protein>
<gene>
    <name evidence="8" type="ORF">ASZ90_005843</name>
</gene>
<accession>A0A0W8FU20</accession>
<evidence type="ECO:0000256" key="2">
    <source>
        <dbReference type="ARBA" id="ARBA00009130"/>
    </source>
</evidence>
<evidence type="ECO:0000313" key="8">
    <source>
        <dbReference type="EMBL" id="KUG24378.1"/>
    </source>
</evidence>
<dbReference type="PRINTS" id="PR00368">
    <property type="entry name" value="FADPNR"/>
</dbReference>
<dbReference type="InterPro" id="IPR004099">
    <property type="entry name" value="Pyr_nucl-diS_OxRdtase_dimer"/>
</dbReference>
<dbReference type="SUPFAM" id="SSF52821">
    <property type="entry name" value="Rhodanese/Cell cycle control phosphatase"/>
    <property type="match status" value="1"/>
</dbReference>
<evidence type="ECO:0000256" key="1">
    <source>
        <dbReference type="ARBA" id="ARBA00001974"/>
    </source>
</evidence>
<evidence type="ECO:0000256" key="4">
    <source>
        <dbReference type="ARBA" id="ARBA00022827"/>
    </source>
</evidence>
<dbReference type="InterPro" id="IPR036188">
    <property type="entry name" value="FAD/NAD-bd_sf"/>
</dbReference>
<keyword evidence="5 8" id="KW-0560">Oxidoreductase</keyword>
<dbReference type="Gene3D" id="3.40.250.10">
    <property type="entry name" value="Rhodanese-like domain"/>
    <property type="match status" value="1"/>
</dbReference>
<evidence type="ECO:0000259" key="7">
    <source>
        <dbReference type="PROSITE" id="PS50206"/>
    </source>
</evidence>
<comment type="cofactor">
    <cofactor evidence="1">
        <name>FAD</name>
        <dbReference type="ChEBI" id="CHEBI:57692"/>
    </cofactor>
</comment>
<dbReference type="Pfam" id="PF02852">
    <property type="entry name" value="Pyr_redox_dim"/>
    <property type="match status" value="1"/>
</dbReference>
<dbReference type="InterPro" id="IPR036873">
    <property type="entry name" value="Rhodanese-like_dom_sf"/>
</dbReference>
<dbReference type="PRINTS" id="PR00411">
    <property type="entry name" value="PNDRDTASEI"/>
</dbReference>
<dbReference type="InterPro" id="IPR023753">
    <property type="entry name" value="FAD/NAD-binding_dom"/>
</dbReference>
<dbReference type="SUPFAM" id="SSF55424">
    <property type="entry name" value="FAD/NAD-linked reductases, dimerisation (C-terminal) domain"/>
    <property type="match status" value="1"/>
</dbReference>
<dbReference type="SMART" id="SM00450">
    <property type="entry name" value="RHOD"/>
    <property type="match status" value="1"/>
</dbReference>
<comment type="caution">
    <text evidence="8">The sequence shown here is derived from an EMBL/GenBank/DDBJ whole genome shotgun (WGS) entry which is preliminary data.</text>
</comment>
<evidence type="ECO:0000256" key="6">
    <source>
        <dbReference type="ARBA" id="ARBA00023284"/>
    </source>
</evidence>
<dbReference type="EC" id="1.6.99.3" evidence="8"/>
<dbReference type="PANTHER" id="PTHR43429:SF1">
    <property type="entry name" value="NAD(P)H SULFUR OXIDOREDUCTASE (COA-DEPENDENT)"/>
    <property type="match status" value="1"/>
</dbReference>
<dbReference type="EMBL" id="LNQE01000850">
    <property type="protein sequence ID" value="KUG24378.1"/>
    <property type="molecule type" value="Genomic_DNA"/>
</dbReference>
<reference evidence="8" key="1">
    <citation type="journal article" date="2015" name="Proc. Natl. Acad. Sci. U.S.A.">
        <title>Networks of energetic and metabolic interactions define dynamics in microbial communities.</title>
        <authorList>
            <person name="Embree M."/>
            <person name="Liu J.K."/>
            <person name="Al-Bassam M.M."/>
            <person name="Zengler K."/>
        </authorList>
    </citation>
    <scope>NUCLEOTIDE SEQUENCE</scope>
</reference>
<dbReference type="CDD" id="cd00158">
    <property type="entry name" value="RHOD"/>
    <property type="match status" value="1"/>
</dbReference>